<organism evidence="2">
    <name type="scientific">Candidatus Kentrum eta</name>
    <dbReference type="NCBI Taxonomy" id="2126337"/>
    <lineage>
        <taxon>Bacteria</taxon>
        <taxon>Pseudomonadati</taxon>
        <taxon>Pseudomonadota</taxon>
        <taxon>Gammaproteobacteria</taxon>
        <taxon>Candidatus Kentrum</taxon>
    </lineage>
</organism>
<proteinExistence type="predicted"/>
<reference evidence="2" key="1">
    <citation type="submission" date="2019-02" db="EMBL/GenBank/DDBJ databases">
        <authorList>
            <person name="Gruber-Vodicka R. H."/>
            <person name="Seah K. B. B."/>
        </authorList>
    </citation>
    <scope>NUCLEOTIDE SEQUENCE</scope>
    <source>
        <strain evidence="3">BECK_SA2B12</strain>
        <strain evidence="1">BECK_SA2B15</strain>
        <strain evidence="2">BECK_SA2B20</strain>
    </source>
</reference>
<evidence type="ECO:0000313" key="2">
    <source>
        <dbReference type="EMBL" id="VFJ93711.1"/>
    </source>
</evidence>
<dbReference type="AlphaFoldDB" id="A0A450UMF8"/>
<sequence length="57" mass="5941">MDEAVVLLPGQIPEQGLPVVLRGMGKGRQAVPIMGRASIIGGGMGTRSEAHPWGMET</sequence>
<name>A0A450UMF8_9GAMM</name>
<dbReference type="EMBL" id="CAADFI010000049">
    <property type="protein sequence ID" value="VFJ93711.1"/>
    <property type="molecule type" value="Genomic_DNA"/>
</dbReference>
<dbReference type="EMBL" id="CAADFG010000051">
    <property type="protein sequence ID" value="VFJ92984.1"/>
    <property type="molecule type" value="Genomic_DNA"/>
</dbReference>
<evidence type="ECO:0000313" key="3">
    <source>
        <dbReference type="EMBL" id="VFK00537.1"/>
    </source>
</evidence>
<protein>
    <submittedName>
        <fullName evidence="2">Uncharacterized protein</fullName>
    </submittedName>
</protein>
<dbReference type="EMBL" id="CAADFJ010000048">
    <property type="protein sequence ID" value="VFK00537.1"/>
    <property type="molecule type" value="Genomic_DNA"/>
</dbReference>
<accession>A0A450UMF8</accession>
<evidence type="ECO:0000313" key="1">
    <source>
        <dbReference type="EMBL" id="VFJ92984.1"/>
    </source>
</evidence>
<gene>
    <name evidence="1" type="ORF">BECKH772A_GA0070896_100511</name>
    <name evidence="2" type="ORF">BECKH772B_GA0070898_100491</name>
    <name evidence="3" type="ORF">BECKH772C_GA0070978_100481</name>
</gene>